<comment type="caution">
    <text evidence="2">The sequence shown here is derived from an EMBL/GenBank/DDBJ whole genome shotgun (WGS) entry which is preliminary data.</text>
</comment>
<name>A0A926IRX3_9BACT</name>
<proteinExistence type="predicted"/>
<dbReference type="Pfam" id="PF12650">
    <property type="entry name" value="DUF3784"/>
    <property type="match status" value="1"/>
</dbReference>
<keyword evidence="1" id="KW-1133">Transmembrane helix</keyword>
<dbReference type="AlphaFoldDB" id="A0A926IRX3"/>
<evidence type="ECO:0000313" key="3">
    <source>
        <dbReference type="Proteomes" id="UP000651085"/>
    </source>
</evidence>
<accession>A0A926IRX3</accession>
<keyword evidence="3" id="KW-1185">Reference proteome</keyword>
<evidence type="ECO:0000256" key="1">
    <source>
        <dbReference type="SAM" id="Phobius"/>
    </source>
</evidence>
<protein>
    <submittedName>
        <fullName evidence="2">DUF3784 domain-containing protein</fullName>
    </submittedName>
</protein>
<keyword evidence="1" id="KW-0812">Transmembrane</keyword>
<reference evidence="2" key="1">
    <citation type="submission" date="2020-08" db="EMBL/GenBank/DDBJ databases">
        <title>Genome public.</title>
        <authorList>
            <person name="Liu C."/>
            <person name="Sun Q."/>
        </authorList>
    </citation>
    <scope>NUCLEOTIDE SEQUENCE</scope>
    <source>
        <strain evidence="2">N12</strain>
    </source>
</reference>
<dbReference type="RefSeq" id="WP_262435264.1">
    <property type="nucleotide sequence ID" value="NZ_JACRTF010000001.1"/>
</dbReference>
<dbReference type="Proteomes" id="UP000651085">
    <property type="component" value="Unassembled WGS sequence"/>
</dbReference>
<dbReference type="InterPro" id="IPR017259">
    <property type="entry name" value="UCP037672"/>
</dbReference>
<gene>
    <name evidence="2" type="ORF">H8744_13100</name>
</gene>
<keyword evidence="1" id="KW-0472">Membrane</keyword>
<dbReference type="EMBL" id="JACRTF010000001">
    <property type="protein sequence ID" value="MBC8594163.1"/>
    <property type="molecule type" value="Genomic_DNA"/>
</dbReference>
<feature type="transmembrane region" description="Helical" evidence="1">
    <location>
        <begin position="48"/>
        <end position="66"/>
    </location>
</feature>
<feature type="transmembrane region" description="Helical" evidence="1">
    <location>
        <begin position="72"/>
        <end position="92"/>
    </location>
</feature>
<evidence type="ECO:0000313" key="2">
    <source>
        <dbReference type="EMBL" id="MBC8594163.1"/>
    </source>
</evidence>
<organism evidence="2 3">
    <name type="scientific">Jilunia laotingensis</name>
    <dbReference type="NCBI Taxonomy" id="2763675"/>
    <lineage>
        <taxon>Bacteria</taxon>
        <taxon>Pseudomonadati</taxon>
        <taxon>Bacteroidota</taxon>
        <taxon>Bacteroidia</taxon>
        <taxon>Bacteroidales</taxon>
        <taxon>Bacteroidaceae</taxon>
        <taxon>Jilunia</taxon>
    </lineage>
</organism>
<feature type="transmembrane region" description="Helical" evidence="1">
    <location>
        <begin position="108"/>
        <end position="129"/>
    </location>
</feature>
<feature type="transmembrane region" description="Helical" evidence="1">
    <location>
        <begin position="6"/>
        <end position="27"/>
    </location>
</feature>
<sequence>METTILTTAFILIGLGVLVKRFPILIAGYNTMSKEEKRNVDVKGLSTFMCYSLVGLGTAVLLFYYACLGVGHADWASYCYFLPVLYIPYLILKANKFDHNPPKKSRKYVVAFSMVIVAVIASFMVYGSAPADIKVKGNKLVFTGMYGTSRALREISEIRLSDTLPDVTLRLNGFSMGGTNKGWFKLREGGLCLMFLASHTKPYIVFTEKSGKEIFFNSKSSILTEALYQELKTLIK</sequence>